<dbReference type="OrthoDB" id="9995434at2759"/>
<feature type="domain" description="Creatinase N-terminal" evidence="5">
    <location>
        <begin position="8"/>
        <end position="127"/>
    </location>
</feature>
<dbReference type="FunFam" id="3.40.350.10:FF:000003">
    <property type="entry name" value="Xaa-pro aminopeptidase P"/>
    <property type="match status" value="1"/>
</dbReference>
<evidence type="ECO:0000313" key="7">
    <source>
        <dbReference type="EMBL" id="CAD8073066.1"/>
    </source>
</evidence>
<sequence length="582" mass="67049">MQKINNKLDLLRELMAQRQIQAYLVPHNDAHDSEYTSDSDERLAFISGFDGSAGIGLITNTIAYLWTDSRYYLQAAKQLETGWELQKQEPGVPTWVQYAKANLQGQVIGYDPLLISHKLKISRRNSLQVTEFRAINENLIDLIWTNKPQDSIAEVMIHDLEYHQYPTSQKISQIFESLKQNEANSILISKLDQIAWVLNLRGTDIKFNPLFKSYLYLRDDNTGTLYINPAKVNEQVRQYLTENKIEIKPILDVFNEKFIQTAVTPSEINDRLIEQVEDPINLNACPIELLKAIKNEREIQGFKESHIRDGAALVHYLGWLEKQLLDGVELDEFQAAEVLAKYRYKQNRNMGLSFDSISSSGANAAIVHYHPTENNKSQINPNHIYLIDSGGQYLDGTTDVTRTYHFTKPTIEEKNAYTRVLLGNLDIERLKWPKKSKIHGGDIDVLARRWLWEANLDYGHGTGHGVGYFLNVHEGPHAINKYTTEVFKPGMIVSNEPGYYEEGKFGIRIENLILCVQLNAQFYGFQNLTYCPYDRNLINLDLMSPRDKNYVDQYHTLVRDTLLPLMQEQTAKDWLIKMTEPL</sequence>
<feature type="domain" description="Peptidase M24 C-terminal" evidence="6">
    <location>
        <begin position="521"/>
        <end position="582"/>
    </location>
</feature>
<evidence type="ECO:0000256" key="2">
    <source>
        <dbReference type="ARBA" id="ARBA00022723"/>
    </source>
</evidence>
<comment type="caution">
    <text evidence="7">The sequence shown here is derived from an EMBL/GenBank/DDBJ whole genome shotgun (WGS) entry which is preliminary data.</text>
</comment>
<evidence type="ECO:0000259" key="6">
    <source>
        <dbReference type="Pfam" id="PF16188"/>
    </source>
</evidence>
<dbReference type="Pfam" id="PF00557">
    <property type="entry name" value="Peptidase_M24"/>
    <property type="match status" value="1"/>
</dbReference>
<accession>A0A8S1M8T7</accession>
<keyword evidence="2" id="KW-0479">Metal-binding</keyword>
<dbReference type="Pfam" id="PF16188">
    <property type="entry name" value="Peptidase_M24_C"/>
    <property type="match status" value="1"/>
</dbReference>
<dbReference type="Pfam" id="PF01321">
    <property type="entry name" value="Creatinase_N"/>
    <property type="match status" value="1"/>
</dbReference>
<dbReference type="Pfam" id="PF16189">
    <property type="entry name" value="Creatinase_N_2"/>
    <property type="match status" value="1"/>
</dbReference>
<evidence type="ECO:0000256" key="3">
    <source>
        <dbReference type="ARBA" id="ARBA00022801"/>
    </source>
</evidence>
<feature type="domain" description="Peptidase M24" evidence="4">
    <location>
        <begin position="302"/>
        <end position="515"/>
    </location>
</feature>
<dbReference type="InterPro" id="IPR050422">
    <property type="entry name" value="X-Pro_aminopeptidase_P"/>
</dbReference>
<dbReference type="InterPro" id="IPR032416">
    <property type="entry name" value="Peptidase_M24_C"/>
</dbReference>
<dbReference type="InterPro" id="IPR000587">
    <property type="entry name" value="Creatinase_N"/>
</dbReference>
<name>A0A8S1M8T7_9CILI</name>
<evidence type="ECO:0000256" key="1">
    <source>
        <dbReference type="ARBA" id="ARBA00008766"/>
    </source>
</evidence>
<keyword evidence="8" id="KW-1185">Reference proteome</keyword>
<reference evidence="7" key="1">
    <citation type="submission" date="2021-01" db="EMBL/GenBank/DDBJ databases">
        <authorList>
            <consortium name="Genoscope - CEA"/>
            <person name="William W."/>
        </authorList>
    </citation>
    <scope>NUCLEOTIDE SEQUENCE</scope>
</reference>
<keyword evidence="3" id="KW-0378">Hydrolase</keyword>
<protein>
    <recommendedName>
        <fullName evidence="9">Xaa-Pro aminopeptidase</fullName>
    </recommendedName>
</protein>
<dbReference type="InterPro" id="IPR000994">
    <property type="entry name" value="Pept_M24"/>
</dbReference>
<evidence type="ECO:0000259" key="4">
    <source>
        <dbReference type="Pfam" id="PF00557"/>
    </source>
</evidence>
<evidence type="ECO:0000259" key="5">
    <source>
        <dbReference type="Pfam" id="PF01321"/>
    </source>
</evidence>
<dbReference type="Proteomes" id="UP000692954">
    <property type="component" value="Unassembled WGS sequence"/>
</dbReference>
<evidence type="ECO:0008006" key="9">
    <source>
        <dbReference type="Google" id="ProtNLM"/>
    </source>
</evidence>
<dbReference type="CDD" id="cd01085">
    <property type="entry name" value="APP"/>
    <property type="match status" value="1"/>
</dbReference>
<proteinExistence type="inferred from homology"/>
<dbReference type="AlphaFoldDB" id="A0A8S1M8T7"/>
<dbReference type="GO" id="GO:0005737">
    <property type="term" value="C:cytoplasm"/>
    <property type="evidence" value="ECO:0007669"/>
    <property type="project" value="UniProtKB-ARBA"/>
</dbReference>
<dbReference type="PANTHER" id="PTHR43763">
    <property type="entry name" value="XAA-PRO AMINOPEPTIDASE 1"/>
    <property type="match status" value="1"/>
</dbReference>
<dbReference type="PANTHER" id="PTHR43763:SF6">
    <property type="entry name" value="XAA-PRO AMINOPEPTIDASE 1"/>
    <property type="match status" value="1"/>
</dbReference>
<dbReference type="EMBL" id="CAJJDN010000030">
    <property type="protein sequence ID" value="CAD8073066.1"/>
    <property type="molecule type" value="Genomic_DNA"/>
</dbReference>
<dbReference type="InterPro" id="IPR033740">
    <property type="entry name" value="Pept_M24B"/>
</dbReference>
<dbReference type="GO" id="GO:0070006">
    <property type="term" value="F:metalloaminopeptidase activity"/>
    <property type="evidence" value="ECO:0007669"/>
    <property type="project" value="InterPro"/>
</dbReference>
<organism evidence="7 8">
    <name type="scientific">Paramecium sonneborni</name>
    <dbReference type="NCBI Taxonomy" id="65129"/>
    <lineage>
        <taxon>Eukaryota</taxon>
        <taxon>Sar</taxon>
        <taxon>Alveolata</taxon>
        <taxon>Ciliophora</taxon>
        <taxon>Intramacronucleata</taxon>
        <taxon>Oligohymenophorea</taxon>
        <taxon>Peniculida</taxon>
        <taxon>Parameciidae</taxon>
        <taxon>Paramecium</taxon>
    </lineage>
</organism>
<dbReference type="FunFam" id="3.90.230.10:FF:000009">
    <property type="entry name" value="xaa-Pro aminopeptidase 2"/>
    <property type="match status" value="1"/>
</dbReference>
<gene>
    <name evidence="7" type="ORF">PSON_ATCC_30995.1.T0300108</name>
</gene>
<evidence type="ECO:0000313" key="8">
    <source>
        <dbReference type="Proteomes" id="UP000692954"/>
    </source>
</evidence>
<comment type="similarity">
    <text evidence="1">Belongs to the peptidase M24B family.</text>
</comment>
<dbReference type="GO" id="GO:0046872">
    <property type="term" value="F:metal ion binding"/>
    <property type="evidence" value="ECO:0007669"/>
    <property type="project" value="UniProtKB-KW"/>
</dbReference>